<sequence length="287" mass="31209">MVNPNYKAELVGVFGHPVAENPTVVMQEAAFQALNLNWRYLTIEVLPEDLGAAMQGLRAFQMRGINLTIPHKVEVLKYLDVVKPDAALMGAVNTVVRKDDLLIGENTDGKGFMRALVQDAHVDPKGTSVVILGAGGAARAITVELALAGARQISIVNRSEDRGKALCELLNEKTPVQADYIPWVDAYKIPQDTDILINATSIGLYPNVDQKPEIEYDSLREGMVVCDVIPTSNTLFLTEAEKHGAKIISGLGMLVYQGAIGFTLWTGLEAPVESMYRALLDTFNTNA</sequence>
<dbReference type="InterPro" id="IPR022893">
    <property type="entry name" value="Shikimate_DH_fam"/>
</dbReference>
<accession>A0A0S7BIP2</accession>
<dbReference type="GO" id="GO:0009423">
    <property type="term" value="P:chorismate biosynthetic process"/>
    <property type="evidence" value="ECO:0007669"/>
    <property type="project" value="UniProtKB-UniRule"/>
</dbReference>
<dbReference type="STRING" id="1678840.ATC1_13196"/>
<comment type="subunit">
    <text evidence="8">Homodimer.</text>
</comment>
<evidence type="ECO:0000259" key="11">
    <source>
        <dbReference type="Pfam" id="PF18317"/>
    </source>
</evidence>
<protein>
    <recommendedName>
        <fullName evidence="2 8">Shikimate dehydrogenase (NADP(+))</fullName>
        <shortName evidence="8">SDH</shortName>
        <ecNumber evidence="2 8">1.1.1.25</ecNumber>
    </recommendedName>
</protein>
<dbReference type="Proteomes" id="UP000053370">
    <property type="component" value="Unassembled WGS sequence"/>
</dbReference>
<dbReference type="PANTHER" id="PTHR21089">
    <property type="entry name" value="SHIKIMATE DEHYDROGENASE"/>
    <property type="match status" value="1"/>
</dbReference>
<evidence type="ECO:0000256" key="2">
    <source>
        <dbReference type="ARBA" id="ARBA00012962"/>
    </source>
</evidence>
<comment type="similarity">
    <text evidence="8">Belongs to the shikimate dehydrogenase family.</text>
</comment>
<comment type="catalytic activity">
    <reaction evidence="7 8">
        <text>shikimate + NADP(+) = 3-dehydroshikimate + NADPH + H(+)</text>
        <dbReference type="Rhea" id="RHEA:17737"/>
        <dbReference type="ChEBI" id="CHEBI:15378"/>
        <dbReference type="ChEBI" id="CHEBI:16630"/>
        <dbReference type="ChEBI" id="CHEBI:36208"/>
        <dbReference type="ChEBI" id="CHEBI:57783"/>
        <dbReference type="ChEBI" id="CHEBI:58349"/>
        <dbReference type="EC" id="1.1.1.25"/>
    </reaction>
</comment>
<dbReference type="InterPro" id="IPR041121">
    <property type="entry name" value="SDH_C"/>
</dbReference>
<evidence type="ECO:0000313" key="12">
    <source>
        <dbReference type="EMBL" id="GAP40229.1"/>
    </source>
</evidence>
<dbReference type="Pfam" id="PF01488">
    <property type="entry name" value="Shikimate_DH"/>
    <property type="match status" value="1"/>
</dbReference>
<dbReference type="HAMAP" id="MF_00222">
    <property type="entry name" value="Shikimate_DH_AroE"/>
    <property type="match status" value="1"/>
</dbReference>
<evidence type="ECO:0000256" key="8">
    <source>
        <dbReference type="HAMAP-Rule" id="MF_00222"/>
    </source>
</evidence>
<feature type="binding site" evidence="8">
    <location>
        <position position="93"/>
    </location>
    <ligand>
        <name>shikimate</name>
        <dbReference type="ChEBI" id="CHEBI:36208"/>
    </ligand>
</feature>
<evidence type="ECO:0000259" key="10">
    <source>
        <dbReference type="Pfam" id="PF08501"/>
    </source>
</evidence>
<evidence type="ECO:0000256" key="1">
    <source>
        <dbReference type="ARBA" id="ARBA00004871"/>
    </source>
</evidence>
<evidence type="ECO:0000256" key="6">
    <source>
        <dbReference type="ARBA" id="ARBA00023141"/>
    </source>
</evidence>
<name>A0A0S7BIP2_9CHLR</name>
<feature type="binding site" evidence="8">
    <location>
        <begin position="133"/>
        <end position="137"/>
    </location>
    <ligand>
        <name>NADP(+)</name>
        <dbReference type="ChEBI" id="CHEBI:58349"/>
    </ligand>
</feature>
<dbReference type="PATRIC" id="fig|1678840.3.peg.1440"/>
<dbReference type="Pfam" id="PF18317">
    <property type="entry name" value="SDH_C"/>
    <property type="match status" value="1"/>
</dbReference>
<dbReference type="GO" id="GO:0050661">
    <property type="term" value="F:NADP binding"/>
    <property type="evidence" value="ECO:0007669"/>
    <property type="project" value="InterPro"/>
</dbReference>
<evidence type="ECO:0000256" key="5">
    <source>
        <dbReference type="ARBA" id="ARBA00023002"/>
    </source>
</evidence>
<evidence type="ECO:0000256" key="3">
    <source>
        <dbReference type="ARBA" id="ARBA00022605"/>
    </source>
</evidence>
<feature type="domain" description="Shikimate dehydrogenase substrate binding N-terminal" evidence="10">
    <location>
        <begin position="13"/>
        <end position="95"/>
    </location>
</feature>
<keyword evidence="13" id="KW-1185">Reference proteome</keyword>
<dbReference type="SUPFAM" id="SSF53223">
    <property type="entry name" value="Aminoacid dehydrogenase-like, N-terminal domain"/>
    <property type="match status" value="1"/>
</dbReference>
<dbReference type="GO" id="GO:0008652">
    <property type="term" value="P:amino acid biosynthetic process"/>
    <property type="evidence" value="ECO:0007669"/>
    <property type="project" value="UniProtKB-KW"/>
</dbReference>
<keyword evidence="3 8" id="KW-0028">Amino-acid biosynthesis</keyword>
<keyword evidence="4 8" id="KW-0521">NADP</keyword>
<dbReference type="PANTHER" id="PTHR21089:SF1">
    <property type="entry name" value="BIFUNCTIONAL 3-DEHYDROQUINATE DEHYDRATASE_SHIKIMATE DEHYDROGENASE, CHLOROPLASTIC"/>
    <property type="match status" value="1"/>
</dbReference>
<proteinExistence type="inferred from homology"/>
<dbReference type="OrthoDB" id="9792692at2"/>
<gene>
    <name evidence="8" type="primary">aroE</name>
    <name evidence="12" type="ORF">ATC1_13196</name>
</gene>
<dbReference type="InterPro" id="IPR006151">
    <property type="entry name" value="Shikm_DH/Glu-tRNA_Rdtase"/>
</dbReference>
<feature type="binding site" evidence="8">
    <location>
        <position position="108"/>
    </location>
    <ligand>
        <name>shikimate</name>
        <dbReference type="ChEBI" id="CHEBI:36208"/>
    </ligand>
</feature>
<dbReference type="Pfam" id="PF08501">
    <property type="entry name" value="Shikimate_dh_N"/>
    <property type="match status" value="1"/>
</dbReference>
<dbReference type="GO" id="GO:0004764">
    <property type="term" value="F:shikimate 3-dehydrogenase (NADP+) activity"/>
    <property type="evidence" value="ECO:0007669"/>
    <property type="project" value="UniProtKB-UniRule"/>
</dbReference>
<keyword evidence="5 8" id="KW-0560">Oxidoreductase</keyword>
<evidence type="ECO:0000256" key="4">
    <source>
        <dbReference type="ARBA" id="ARBA00022857"/>
    </source>
</evidence>
<keyword evidence="6 8" id="KW-0057">Aromatic amino acid biosynthesis</keyword>
<dbReference type="GO" id="GO:0019632">
    <property type="term" value="P:shikimate metabolic process"/>
    <property type="evidence" value="ECO:0007669"/>
    <property type="project" value="InterPro"/>
</dbReference>
<feature type="binding site" evidence="8">
    <location>
        <position position="250"/>
    </location>
    <ligand>
        <name>NADP(+)</name>
        <dbReference type="ChEBI" id="CHEBI:58349"/>
    </ligand>
</feature>
<dbReference type="RefSeq" id="WP_062279335.1">
    <property type="nucleotide sequence ID" value="NZ_DF968181.1"/>
</dbReference>
<feature type="active site" description="Proton acceptor" evidence="8">
    <location>
        <position position="72"/>
    </location>
</feature>
<dbReference type="UniPathway" id="UPA00053">
    <property type="reaction ID" value="UER00087"/>
</dbReference>
<dbReference type="GO" id="GO:0009073">
    <property type="term" value="P:aromatic amino acid family biosynthetic process"/>
    <property type="evidence" value="ECO:0007669"/>
    <property type="project" value="UniProtKB-KW"/>
</dbReference>
<dbReference type="InterPro" id="IPR046346">
    <property type="entry name" value="Aminoacid_DH-like_N_sf"/>
</dbReference>
<dbReference type="AlphaFoldDB" id="A0A0S7BIP2"/>
<dbReference type="SUPFAM" id="SSF51735">
    <property type="entry name" value="NAD(P)-binding Rossmann-fold domains"/>
    <property type="match status" value="1"/>
</dbReference>
<dbReference type="Gene3D" id="3.40.50.10860">
    <property type="entry name" value="Leucine Dehydrogenase, chain A, domain 1"/>
    <property type="match status" value="1"/>
</dbReference>
<evidence type="ECO:0000259" key="9">
    <source>
        <dbReference type="Pfam" id="PF01488"/>
    </source>
</evidence>
<evidence type="ECO:0000256" key="7">
    <source>
        <dbReference type="ARBA" id="ARBA00049442"/>
    </source>
</evidence>
<feature type="binding site" evidence="8">
    <location>
        <position position="68"/>
    </location>
    <ligand>
        <name>shikimate</name>
        <dbReference type="ChEBI" id="CHEBI:36208"/>
    </ligand>
</feature>
<dbReference type="InterPro" id="IPR013708">
    <property type="entry name" value="Shikimate_DH-bd_N"/>
</dbReference>
<dbReference type="InterPro" id="IPR011342">
    <property type="entry name" value="Shikimate_DH"/>
</dbReference>
<comment type="function">
    <text evidence="8">Involved in the biosynthesis of the chorismate, which leads to the biosynthesis of aromatic amino acids. Catalyzes the reversible NADPH linked reduction of 3-dehydroshikimate (DHSA) to yield shikimate (SA).</text>
</comment>
<dbReference type="EMBL" id="DF968181">
    <property type="protein sequence ID" value="GAP40229.1"/>
    <property type="molecule type" value="Genomic_DNA"/>
</dbReference>
<dbReference type="EC" id="1.1.1.25" evidence="2 8"/>
<feature type="domain" description="Quinate/shikimate 5-dehydrogenase/glutamyl-tRNA reductase" evidence="9">
    <location>
        <begin position="122"/>
        <end position="201"/>
    </location>
</feature>
<dbReference type="Gene3D" id="3.40.50.720">
    <property type="entry name" value="NAD(P)-binding Rossmann-like Domain"/>
    <property type="match status" value="1"/>
</dbReference>
<feature type="binding site" evidence="8">
    <location>
        <position position="257"/>
    </location>
    <ligand>
        <name>shikimate</name>
        <dbReference type="ChEBI" id="CHEBI:36208"/>
    </ligand>
</feature>
<evidence type="ECO:0000313" key="13">
    <source>
        <dbReference type="Proteomes" id="UP000053370"/>
    </source>
</evidence>
<reference evidence="12" key="1">
    <citation type="journal article" date="2015" name="Genome Announc.">
        <title>Draft Genome Sequence of Anaerolineae Strain TC1, a Novel Isolate from a Methanogenic Wastewater Treatment System.</title>
        <authorList>
            <person name="Matsuura N."/>
            <person name="Tourlousse D.M."/>
            <person name="Sun L."/>
            <person name="Toyonaga M."/>
            <person name="Kuroda K."/>
            <person name="Ohashi A."/>
            <person name="Cruz R."/>
            <person name="Yamaguchi T."/>
            <person name="Sekiguchi Y."/>
        </authorList>
    </citation>
    <scope>NUCLEOTIDE SEQUENCE [LARGE SCALE GENOMIC DNA]</scope>
    <source>
        <strain evidence="12">TC1</strain>
    </source>
</reference>
<comment type="caution">
    <text evidence="8">Lacks conserved residue(s) required for the propagation of feature annotation.</text>
</comment>
<organism evidence="12">
    <name type="scientific">Flexilinea flocculi</name>
    <dbReference type="NCBI Taxonomy" id="1678840"/>
    <lineage>
        <taxon>Bacteria</taxon>
        <taxon>Bacillati</taxon>
        <taxon>Chloroflexota</taxon>
        <taxon>Anaerolineae</taxon>
        <taxon>Anaerolineales</taxon>
        <taxon>Anaerolineaceae</taxon>
        <taxon>Flexilinea</taxon>
    </lineage>
</organism>
<dbReference type="CDD" id="cd01065">
    <property type="entry name" value="NAD_bind_Shikimate_DH"/>
    <property type="match status" value="1"/>
</dbReference>
<feature type="binding site" evidence="8">
    <location>
        <position position="228"/>
    </location>
    <ligand>
        <name>NADP(+)</name>
        <dbReference type="ChEBI" id="CHEBI:58349"/>
    </ligand>
</feature>
<comment type="pathway">
    <text evidence="1 8">Metabolic intermediate biosynthesis; chorismate biosynthesis; chorismate from D-erythrose 4-phosphate and phosphoenolpyruvate: step 4/7.</text>
</comment>
<dbReference type="NCBIfam" id="TIGR00507">
    <property type="entry name" value="aroE"/>
    <property type="match status" value="1"/>
</dbReference>
<dbReference type="InterPro" id="IPR036291">
    <property type="entry name" value="NAD(P)-bd_dom_sf"/>
</dbReference>
<feature type="domain" description="SDH C-terminal" evidence="11">
    <location>
        <begin position="250"/>
        <end position="280"/>
    </location>
</feature>